<dbReference type="RefSeq" id="WP_149113008.1">
    <property type="nucleotide sequence ID" value="NZ_CP042425.1"/>
</dbReference>
<keyword evidence="3" id="KW-1185">Reference proteome</keyword>
<accession>A0A5C1AGE9</accession>
<dbReference type="EMBL" id="CP042425">
    <property type="protein sequence ID" value="QEL18499.1"/>
    <property type="molecule type" value="Genomic_DNA"/>
</dbReference>
<feature type="transmembrane region" description="Helical" evidence="1">
    <location>
        <begin position="60"/>
        <end position="82"/>
    </location>
</feature>
<evidence type="ECO:0000256" key="1">
    <source>
        <dbReference type="SAM" id="Phobius"/>
    </source>
</evidence>
<evidence type="ECO:0008006" key="4">
    <source>
        <dbReference type="Google" id="ProtNLM"/>
    </source>
</evidence>
<sequence length="234" mass="25586">MNKKAKDFVRYGGQAGKMARAGYNQVGSVGGWVVSLAAFVGLSVAAVSEFFLHTSVNVPIGWLVGGIGLAIYLIVCFSWTAYKFRPTPDLDFVRRAIFGTRFSDPPSGPGNDRLRYCVTIRNTSRSTLKECGLMLETLLTDTIEGAFNGPELVKLPLGSGTYTLREGESEEIEICWMPVGSTHLIWSSRNGRSKPVQEYVVTLMLYGEGVPPTRAKVRVKPHGEGLAVSFMDPE</sequence>
<reference evidence="3" key="1">
    <citation type="submission" date="2019-08" db="EMBL/GenBank/DDBJ databases">
        <title>Limnoglobus roseus gen. nov., sp. nov., a novel freshwater planctomycete with a giant genome from the family Gemmataceae.</title>
        <authorList>
            <person name="Kulichevskaya I.S."/>
            <person name="Naumoff D.G."/>
            <person name="Miroshnikov K."/>
            <person name="Ivanova A."/>
            <person name="Philippov D.A."/>
            <person name="Hakobyan A."/>
            <person name="Rijpstra I.C."/>
            <person name="Sinninghe Damste J.S."/>
            <person name="Liesack W."/>
            <person name="Dedysh S.N."/>
        </authorList>
    </citation>
    <scope>NUCLEOTIDE SEQUENCE [LARGE SCALE GENOMIC DNA]</scope>
    <source>
        <strain evidence="3">PX52</strain>
    </source>
</reference>
<organism evidence="2 3">
    <name type="scientific">Limnoglobus roseus</name>
    <dbReference type="NCBI Taxonomy" id="2598579"/>
    <lineage>
        <taxon>Bacteria</taxon>
        <taxon>Pseudomonadati</taxon>
        <taxon>Planctomycetota</taxon>
        <taxon>Planctomycetia</taxon>
        <taxon>Gemmatales</taxon>
        <taxon>Gemmataceae</taxon>
        <taxon>Limnoglobus</taxon>
    </lineage>
</organism>
<dbReference type="AlphaFoldDB" id="A0A5C1AGE9"/>
<keyword evidence="1" id="KW-0472">Membrane</keyword>
<gene>
    <name evidence="2" type="ORF">PX52LOC_05525</name>
</gene>
<evidence type="ECO:0000313" key="2">
    <source>
        <dbReference type="EMBL" id="QEL18499.1"/>
    </source>
</evidence>
<name>A0A5C1AGE9_9BACT</name>
<keyword evidence="1" id="KW-1133">Transmembrane helix</keyword>
<protein>
    <recommendedName>
        <fullName evidence="4">DUF11 domain-containing protein</fullName>
    </recommendedName>
</protein>
<keyword evidence="1" id="KW-0812">Transmembrane</keyword>
<evidence type="ECO:0000313" key="3">
    <source>
        <dbReference type="Proteomes" id="UP000324974"/>
    </source>
</evidence>
<feature type="transmembrane region" description="Helical" evidence="1">
    <location>
        <begin position="26"/>
        <end position="48"/>
    </location>
</feature>
<dbReference type="KEGG" id="lrs:PX52LOC_05525"/>
<proteinExistence type="predicted"/>
<dbReference type="Proteomes" id="UP000324974">
    <property type="component" value="Chromosome"/>
</dbReference>